<dbReference type="InterPro" id="IPR013083">
    <property type="entry name" value="Znf_RING/FYVE/PHD"/>
</dbReference>
<comment type="caution">
    <text evidence="13">The sequence shown here is derived from an EMBL/GenBank/DDBJ whole genome shotgun (WGS) entry which is preliminary data.</text>
</comment>
<dbReference type="PANTHER" id="PTHR21330:SF1">
    <property type="entry name" value="E3 SUMO-PROTEIN LIGASE NSE2"/>
    <property type="match status" value="1"/>
</dbReference>
<dbReference type="GO" id="GO:0005634">
    <property type="term" value="C:nucleus"/>
    <property type="evidence" value="ECO:0007669"/>
    <property type="project" value="UniProtKB-SubCell"/>
</dbReference>
<keyword evidence="8" id="KW-0862">Zinc</keyword>
<feature type="region of interest" description="Disordered" evidence="11">
    <location>
        <begin position="268"/>
        <end position="301"/>
    </location>
</feature>
<proteinExistence type="inferred from homology"/>
<keyword evidence="6 10" id="KW-0863">Zinc-finger</keyword>
<sequence length="301" mass="34064">MSRTTRTQNAEAGPSQSQRRRNGFSDTQFSTLDDESLRKPDLSDDEDGDEREKWTIDTFENQPVSKDKYGHLVSCFQGIKANRQLRALDNQIDDLITHVDIAVAEAKDTAVAIEDICPDDAMIDEIQAGLIRNLTTMDKLQLKKEAIGTILQRLNRQEDETNERFIDFRTGIWEVNHEDAGCPPMSTWLAKGPDDDEDEIEVGGVTQTFRCPITGGIFKDACKSTQCGHYYEYDAIIQSITVATRRGGNAKCPQFGCAQVLTKASIQRDPAMQRRADQFKAREEQRREEEEDLGDQSFMEL</sequence>
<dbReference type="Gene3D" id="3.30.40.10">
    <property type="entry name" value="Zinc/RING finger domain, C3HC4 (zinc finger)"/>
    <property type="match status" value="1"/>
</dbReference>
<evidence type="ECO:0000256" key="2">
    <source>
        <dbReference type="ARBA" id="ARBA00004718"/>
    </source>
</evidence>
<organism evidence="13 14">
    <name type="scientific">Trichosporon asahii var. asahii (strain ATCC 90039 / CBS 2479 / JCM 2466 / KCTC 7840 / NBRC 103889/ NCYC 2677 / UAMH 7654)</name>
    <name type="common">Yeast</name>
    <dbReference type="NCBI Taxonomy" id="1186058"/>
    <lineage>
        <taxon>Eukaryota</taxon>
        <taxon>Fungi</taxon>
        <taxon>Dikarya</taxon>
        <taxon>Basidiomycota</taxon>
        <taxon>Agaricomycotina</taxon>
        <taxon>Tremellomycetes</taxon>
        <taxon>Trichosporonales</taxon>
        <taxon>Trichosporonaceae</taxon>
        <taxon>Trichosporon</taxon>
    </lineage>
</organism>
<comment type="pathway">
    <text evidence="2">Protein modification; protein sumoylation.</text>
</comment>
<dbReference type="GO" id="GO:0061665">
    <property type="term" value="F:SUMO ligase activity"/>
    <property type="evidence" value="ECO:0007669"/>
    <property type="project" value="TreeGrafter"/>
</dbReference>
<keyword evidence="5" id="KW-0479">Metal-binding</keyword>
<feature type="compositionally biased region" description="Basic and acidic residues" evidence="11">
    <location>
        <begin position="271"/>
        <end position="288"/>
    </location>
</feature>
<dbReference type="PANTHER" id="PTHR21330">
    <property type="entry name" value="E3 SUMO-PROTEIN LIGASE NSE2"/>
    <property type="match status" value="1"/>
</dbReference>
<dbReference type="GeneID" id="25984811"/>
<feature type="domain" description="SP-RING-type" evidence="12">
    <location>
        <begin position="196"/>
        <end position="286"/>
    </location>
</feature>
<name>J5QX56_TRIAS</name>
<dbReference type="PROSITE" id="PS51044">
    <property type="entry name" value="ZF_SP_RING"/>
    <property type="match status" value="1"/>
</dbReference>
<dbReference type="GO" id="GO:0030915">
    <property type="term" value="C:Smc5-Smc6 complex"/>
    <property type="evidence" value="ECO:0007669"/>
    <property type="project" value="InterPro"/>
</dbReference>
<evidence type="ECO:0000256" key="7">
    <source>
        <dbReference type="ARBA" id="ARBA00022786"/>
    </source>
</evidence>
<evidence type="ECO:0000256" key="3">
    <source>
        <dbReference type="ARBA" id="ARBA00008212"/>
    </source>
</evidence>
<comment type="subcellular location">
    <subcellularLocation>
        <location evidence="1">Nucleus</location>
    </subcellularLocation>
</comment>
<dbReference type="Pfam" id="PF11789">
    <property type="entry name" value="zf-Nse"/>
    <property type="match status" value="1"/>
</dbReference>
<evidence type="ECO:0000256" key="1">
    <source>
        <dbReference type="ARBA" id="ARBA00004123"/>
    </source>
</evidence>
<evidence type="ECO:0000256" key="8">
    <source>
        <dbReference type="ARBA" id="ARBA00022833"/>
    </source>
</evidence>
<dbReference type="AlphaFoldDB" id="J5QX56"/>
<evidence type="ECO:0000256" key="4">
    <source>
        <dbReference type="ARBA" id="ARBA00022679"/>
    </source>
</evidence>
<evidence type="ECO:0000256" key="5">
    <source>
        <dbReference type="ARBA" id="ARBA00022723"/>
    </source>
</evidence>
<protein>
    <recommendedName>
        <fullName evidence="12">SP-RING-type domain-containing protein</fullName>
    </recommendedName>
</protein>
<reference evidence="13 14" key="1">
    <citation type="journal article" date="2012" name="Eukaryot. Cell">
        <title>Draft genome sequence of CBS 2479, the standard type strain of Trichosporon asahii.</title>
        <authorList>
            <person name="Yang R.Y."/>
            <person name="Li H.T."/>
            <person name="Zhu H."/>
            <person name="Zhou G.P."/>
            <person name="Wang M."/>
            <person name="Wang L."/>
        </authorList>
    </citation>
    <scope>NUCLEOTIDE SEQUENCE [LARGE SCALE GENOMIC DNA]</scope>
    <source>
        <strain evidence="14">ATCC 90039 / CBS 2479 / JCM 2466 / KCTC 7840 / NCYC 2677 / UAMH 7654</strain>
    </source>
</reference>
<dbReference type="OrthoDB" id="26899at2759"/>
<dbReference type="Proteomes" id="UP000002748">
    <property type="component" value="Unassembled WGS sequence"/>
</dbReference>
<feature type="region of interest" description="Disordered" evidence="11">
    <location>
        <begin position="1"/>
        <end position="52"/>
    </location>
</feature>
<dbReference type="VEuPathDB" id="FungiDB:A1Q1_01297"/>
<dbReference type="KEGG" id="tasa:A1Q1_01297"/>
<gene>
    <name evidence="13" type="ORF">A1Q1_01297</name>
</gene>
<dbReference type="SUPFAM" id="SSF57850">
    <property type="entry name" value="RING/U-box"/>
    <property type="match status" value="1"/>
</dbReference>
<evidence type="ECO:0000256" key="9">
    <source>
        <dbReference type="ARBA" id="ARBA00023242"/>
    </source>
</evidence>
<dbReference type="InterPro" id="IPR026846">
    <property type="entry name" value="Nse2(Mms21)"/>
</dbReference>
<dbReference type="InterPro" id="IPR004181">
    <property type="entry name" value="Znf_MIZ"/>
</dbReference>
<dbReference type="GO" id="GO:0016925">
    <property type="term" value="P:protein sumoylation"/>
    <property type="evidence" value="ECO:0007669"/>
    <property type="project" value="UniProtKB-UniPathway"/>
</dbReference>
<dbReference type="GO" id="GO:0008270">
    <property type="term" value="F:zinc ion binding"/>
    <property type="evidence" value="ECO:0007669"/>
    <property type="project" value="UniProtKB-KW"/>
</dbReference>
<accession>J5QX56</accession>
<keyword evidence="9" id="KW-0539">Nucleus</keyword>
<evidence type="ECO:0000256" key="10">
    <source>
        <dbReference type="PROSITE-ProRule" id="PRU00452"/>
    </source>
</evidence>
<comment type="similarity">
    <text evidence="3">Belongs to the NSE2 family.</text>
</comment>
<evidence type="ECO:0000313" key="13">
    <source>
        <dbReference type="EMBL" id="EJT49553.1"/>
    </source>
</evidence>
<keyword evidence="4" id="KW-0808">Transferase</keyword>
<evidence type="ECO:0000259" key="12">
    <source>
        <dbReference type="PROSITE" id="PS51044"/>
    </source>
</evidence>
<evidence type="ECO:0000256" key="6">
    <source>
        <dbReference type="ARBA" id="ARBA00022771"/>
    </source>
</evidence>
<dbReference type="CDD" id="cd16651">
    <property type="entry name" value="SPL-RING_NSE2"/>
    <property type="match status" value="1"/>
</dbReference>
<dbReference type="HOGENOM" id="CLU_055164_0_0_1"/>
<keyword evidence="7" id="KW-0833">Ubl conjugation pathway</keyword>
<evidence type="ECO:0000313" key="14">
    <source>
        <dbReference type="Proteomes" id="UP000002748"/>
    </source>
</evidence>
<dbReference type="UniPathway" id="UPA00886"/>
<dbReference type="GO" id="GO:0000724">
    <property type="term" value="P:double-strand break repair via homologous recombination"/>
    <property type="evidence" value="ECO:0007669"/>
    <property type="project" value="InterPro"/>
</dbReference>
<evidence type="ECO:0000256" key="11">
    <source>
        <dbReference type="SAM" id="MobiDB-lite"/>
    </source>
</evidence>
<feature type="compositionally biased region" description="Polar residues" evidence="11">
    <location>
        <begin position="1"/>
        <end position="17"/>
    </location>
</feature>
<dbReference type="EMBL" id="ALBS01000168">
    <property type="protein sequence ID" value="EJT49553.1"/>
    <property type="molecule type" value="Genomic_DNA"/>
</dbReference>
<dbReference type="RefSeq" id="XP_014179845.1">
    <property type="nucleotide sequence ID" value="XM_014324370.1"/>
</dbReference>